<evidence type="ECO:0000256" key="3">
    <source>
        <dbReference type="ARBA" id="ARBA00023157"/>
    </source>
</evidence>
<keyword evidence="3 6" id="KW-1015">Disulfide bond</keyword>
<dbReference type="InterPro" id="IPR042235">
    <property type="entry name" value="ZP-C_dom"/>
</dbReference>
<feature type="compositionally biased region" description="Low complexity" evidence="7">
    <location>
        <begin position="620"/>
        <end position="641"/>
    </location>
</feature>
<evidence type="ECO:0000256" key="1">
    <source>
        <dbReference type="ARBA" id="ARBA00022729"/>
    </source>
</evidence>
<evidence type="ECO:0000313" key="11">
    <source>
        <dbReference type="Proteomes" id="UP000245119"/>
    </source>
</evidence>
<keyword evidence="11" id="KW-1185">Reference proteome</keyword>
<dbReference type="Gene3D" id="2.60.40.4100">
    <property type="entry name" value="Zona pellucida, ZP-C domain"/>
    <property type="match status" value="1"/>
</dbReference>
<dbReference type="GO" id="GO:0016020">
    <property type="term" value="C:membrane"/>
    <property type="evidence" value="ECO:0007669"/>
    <property type="project" value="InterPro"/>
</dbReference>
<feature type="domain" description="SRCR" evidence="8">
    <location>
        <begin position="74"/>
        <end position="174"/>
    </location>
</feature>
<keyword evidence="5" id="KW-0325">Glycoprotein</keyword>
<dbReference type="Proteomes" id="UP000245119">
    <property type="component" value="Linkage Group LG11"/>
</dbReference>
<comment type="caution">
    <text evidence="10">The sequence shown here is derived from an EMBL/GenBank/DDBJ whole genome shotgun (WGS) entry which is preliminary data.</text>
</comment>
<dbReference type="SMART" id="SM00241">
    <property type="entry name" value="ZP"/>
    <property type="match status" value="1"/>
</dbReference>
<evidence type="ECO:0000256" key="6">
    <source>
        <dbReference type="PROSITE-ProRule" id="PRU00196"/>
    </source>
</evidence>
<dbReference type="InterPro" id="IPR055356">
    <property type="entry name" value="ZP-N"/>
</dbReference>
<proteinExistence type="predicted"/>
<dbReference type="SUPFAM" id="SSF56487">
    <property type="entry name" value="SRCR-like"/>
    <property type="match status" value="2"/>
</dbReference>
<keyword evidence="4" id="KW-0675">Receptor</keyword>
<dbReference type="PRINTS" id="PR00258">
    <property type="entry name" value="SPERACTRCPTR"/>
</dbReference>
<evidence type="ECO:0000313" key="10">
    <source>
        <dbReference type="EMBL" id="PVD22369.1"/>
    </source>
</evidence>
<accession>A0A2T7NMH3</accession>
<dbReference type="EMBL" id="PZQS01000011">
    <property type="protein sequence ID" value="PVD22369.1"/>
    <property type="molecule type" value="Genomic_DNA"/>
</dbReference>
<dbReference type="AlphaFoldDB" id="A0A2T7NMH3"/>
<feature type="domain" description="SRCR" evidence="8">
    <location>
        <begin position="209"/>
        <end position="315"/>
    </location>
</feature>
<dbReference type="InterPro" id="IPR036772">
    <property type="entry name" value="SRCR-like_dom_sf"/>
</dbReference>
<comment type="caution">
    <text evidence="6">Lacks conserved residue(s) required for the propagation of feature annotation.</text>
</comment>
<evidence type="ECO:0000256" key="2">
    <source>
        <dbReference type="ARBA" id="ARBA00022737"/>
    </source>
</evidence>
<dbReference type="PROSITE" id="PS51034">
    <property type="entry name" value="ZP_2"/>
    <property type="match status" value="1"/>
</dbReference>
<reference evidence="10 11" key="1">
    <citation type="submission" date="2018-04" db="EMBL/GenBank/DDBJ databases">
        <title>The genome of golden apple snail Pomacea canaliculata provides insight into stress tolerance and invasive adaptation.</title>
        <authorList>
            <person name="Liu C."/>
            <person name="Liu B."/>
            <person name="Ren Y."/>
            <person name="Zhang Y."/>
            <person name="Wang H."/>
            <person name="Li S."/>
            <person name="Jiang F."/>
            <person name="Yin L."/>
            <person name="Zhang G."/>
            <person name="Qian W."/>
            <person name="Fan W."/>
        </authorList>
    </citation>
    <scope>NUCLEOTIDE SEQUENCE [LARGE SCALE GENOMIC DNA]</scope>
    <source>
        <strain evidence="10">SZHN2017</strain>
        <tissue evidence="10">Muscle</tissue>
    </source>
</reference>
<dbReference type="Gene3D" id="3.10.250.10">
    <property type="entry name" value="SRCR-like domain"/>
    <property type="match status" value="2"/>
</dbReference>
<dbReference type="Pfam" id="PF23344">
    <property type="entry name" value="ZP-N"/>
    <property type="match status" value="1"/>
</dbReference>
<dbReference type="InterPro" id="IPR055355">
    <property type="entry name" value="ZP-C"/>
</dbReference>
<sequence>MPASCAGGAALSCGDRKSKETIIRRRVVLCSWDVREEQLREIIRAGGSKEIKTQHGQFVMDARTGQTRPRINSTVLVNGNATAGRVEVMVDGVWSTVCDDNWDSREATVVCRSLGLSGGTAYSLARFGQGNPSWPILVDDTECTGSEASLGDCYFVTGSNVNCDHGEDASVVCGPAPAAGQTTPAPVTTTPQAGATLPTNCTQGTSQSVRFFGIPGLQGAGYVQVRTDNGTWGFVCDDGLDINVAKTVCKELCYTDMSIVEPGIKTEYQVAITNPLIVQDDTRCSGTETQLVRCAHAPFFTSNCGPTELMTVSCVQPVYTTPQPPIPILQCLNDSLLALFNKSWDQNLDLKFLTIADPYTGDCNLVKDSAGDFFSLKIPLQQCGTKVTQNATHIIYRNAILVSSTSTILGLVTRSNTYRVELECDVPRNASVNKYVQPLTETVTQKTLGQFVVTLTLYTDMQFSNPVVSYPYQITLGSWINAAVELQSADSRLKLVVTDCFSTPNASYYNSSNMYSLYKTKCVVKDSTLEVYPLSLSKFAMRLQPVLFVGKPTVALVCNAIVCLDSEVTQECDRSCNNSKPVATRRRRAAESRPVYTVTTDIINIVVTDEPVTDLPTLRTSTTSFTSSSSSPTSIRTSEMSMTTTLAADQPRLTASPGATATSANTLSAGNTSSTSLPVTEPRSTTLAVMEFPKSGAEGNGGGETGVETEIHSVGDGNSASSTAGHSTLVVTLHVLVVWLCRPFLH</sequence>
<dbReference type="Pfam" id="PF00530">
    <property type="entry name" value="SRCR"/>
    <property type="match status" value="2"/>
</dbReference>
<dbReference type="FunFam" id="3.10.250.10:FF:000007">
    <property type="entry name" value="Soluble scavenger receptor cysteine-rich domain-containing protein SSC5D"/>
    <property type="match status" value="1"/>
</dbReference>
<feature type="disulfide bond" evidence="6">
    <location>
        <begin position="143"/>
        <end position="153"/>
    </location>
</feature>
<dbReference type="SMART" id="SM00202">
    <property type="entry name" value="SR"/>
    <property type="match status" value="2"/>
</dbReference>
<feature type="disulfide bond" evidence="6">
    <location>
        <begin position="284"/>
        <end position="294"/>
    </location>
</feature>
<protein>
    <recommendedName>
        <fullName evidence="12">SRCR domain-containing protein</fullName>
    </recommendedName>
</protein>
<dbReference type="PROSITE" id="PS50287">
    <property type="entry name" value="SRCR_2"/>
    <property type="match status" value="2"/>
</dbReference>
<organism evidence="10 11">
    <name type="scientific">Pomacea canaliculata</name>
    <name type="common">Golden apple snail</name>
    <dbReference type="NCBI Taxonomy" id="400727"/>
    <lineage>
        <taxon>Eukaryota</taxon>
        <taxon>Metazoa</taxon>
        <taxon>Spiralia</taxon>
        <taxon>Lophotrochozoa</taxon>
        <taxon>Mollusca</taxon>
        <taxon>Gastropoda</taxon>
        <taxon>Caenogastropoda</taxon>
        <taxon>Architaenioglossa</taxon>
        <taxon>Ampullarioidea</taxon>
        <taxon>Ampullariidae</taxon>
        <taxon>Pomacea</taxon>
    </lineage>
</organism>
<feature type="compositionally biased region" description="Polar residues" evidence="7">
    <location>
        <begin position="657"/>
        <end position="683"/>
    </location>
</feature>
<evidence type="ECO:0008006" key="12">
    <source>
        <dbReference type="Google" id="ProtNLM"/>
    </source>
</evidence>
<keyword evidence="1" id="KW-0732">Signal</keyword>
<evidence type="ECO:0000259" key="8">
    <source>
        <dbReference type="PROSITE" id="PS50287"/>
    </source>
</evidence>
<dbReference type="InterPro" id="IPR001190">
    <property type="entry name" value="SRCR"/>
</dbReference>
<dbReference type="Pfam" id="PF00100">
    <property type="entry name" value="Zona_pellucida"/>
    <property type="match status" value="1"/>
</dbReference>
<dbReference type="OrthoDB" id="10063988at2759"/>
<evidence type="ECO:0000256" key="4">
    <source>
        <dbReference type="ARBA" id="ARBA00023170"/>
    </source>
</evidence>
<feature type="domain" description="ZP" evidence="9">
    <location>
        <begin position="330"/>
        <end position="579"/>
    </location>
</feature>
<evidence type="ECO:0000256" key="7">
    <source>
        <dbReference type="SAM" id="MobiDB-lite"/>
    </source>
</evidence>
<name>A0A2T7NMH3_POMCA</name>
<dbReference type="Gene3D" id="2.60.40.3210">
    <property type="entry name" value="Zona pellucida, ZP-N domain"/>
    <property type="match status" value="1"/>
</dbReference>
<evidence type="ECO:0000259" key="9">
    <source>
        <dbReference type="PROSITE" id="PS51034"/>
    </source>
</evidence>
<dbReference type="PANTHER" id="PTHR48071:SF18">
    <property type="entry name" value="DELETED IN MALIGNANT BRAIN TUMORS 1 PROTEIN-RELATED"/>
    <property type="match status" value="1"/>
</dbReference>
<keyword evidence="2" id="KW-0677">Repeat</keyword>
<feature type="region of interest" description="Disordered" evidence="7">
    <location>
        <begin position="616"/>
        <end position="683"/>
    </location>
</feature>
<gene>
    <name evidence="10" type="ORF">C0Q70_18179</name>
</gene>
<evidence type="ECO:0000256" key="5">
    <source>
        <dbReference type="ARBA" id="ARBA00023180"/>
    </source>
</evidence>
<dbReference type="PANTHER" id="PTHR48071">
    <property type="entry name" value="SRCR DOMAIN-CONTAINING PROTEIN"/>
    <property type="match status" value="1"/>
</dbReference>
<dbReference type="STRING" id="400727.A0A2T7NMH3"/>
<dbReference type="InterPro" id="IPR001507">
    <property type="entry name" value="ZP_dom"/>
</dbReference>